<name>A0A385E1S4_9CAUD</name>
<dbReference type="RefSeq" id="YP_009808431.1">
    <property type="nucleotide sequence ID" value="NC_048040.1"/>
</dbReference>
<organism evidence="1 2">
    <name type="scientific">Gordonia phage Phistory</name>
    <dbReference type="NCBI Taxonomy" id="2301694"/>
    <lineage>
        <taxon>Viruses</taxon>
        <taxon>Duplodnaviria</taxon>
        <taxon>Heunggongvirae</taxon>
        <taxon>Uroviricota</taxon>
        <taxon>Caudoviricetes</taxon>
        <taxon>Langleyhallvirinae</taxon>
        <taxon>Phistoryvirus</taxon>
        <taxon>Phistoryvirus phistory</taxon>
    </lineage>
</organism>
<proteinExistence type="predicted"/>
<dbReference type="EMBL" id="MH651185">
    <property type="protein sequence ID" value="AXQ64795.1"/>
    <property type="molecule type" value="Genomic_DNA"/>
</dbReference>
<evidence type="ECO:0000313" key="2">
    <source>
        <dbReference type="Proteomes" id="UP000264531"/>
    </source>
</evidence>
<protein>
    <submittedName>
        <fullName evidence="1">Uncharacterized protein</fullName>
    </submittedName>
</protein>
<gene>
    <name evidence="1" type="primary">90</name>
    <name evidence="1" type="ORF">SEA_PHISTORY_90</name>
</gene>
<reference evidence="1 2" key="1">
    <citation type="submission" date="2018-07" db="EMBL/GenBank/DDBJ databases">
        <authorList>
            <person name="Washington J.M."/>
            <person name="Garlena R.A."/>
            <person name="Russell D.A."/>
            <person name="Pope W.H."/>
            <person name="Jacobs-Sera D."/>
            <person name="Hatfull G.F."/>
        </authorList>
    </citation>
    <scope>NUCLEOTIDE SEQUENCE [LARGE SCALE GENOMIC DNA]</scope>
</reference>
<dbReference type="KEGG" id="vg:54999333"/>
<accession>A0A385E1S4</accession>
<dbReference type="Proteomes" id="UP000264531">
    <property type="component" value="Segment"/>
</dbReference>
<sequence>MTDQLALTLTPPAWCLVCQRLQPPPTSCGPECLEETNQ</sequence>
<evidence type="ECO:0000313" key="1">
    <source>
        <dbReference type="EMBL" id="AXQ64795.1"/>
    </source>
</evidence>
<dbReference type="GeneID" id="54999333"/>
<keyword evidence="2" id="KW-1185">Reference proteome</keyword>